<evidence type="ECO:0000313" key="3">
    <source>
        <dbReference type="Proteomes" id="UP000799753"/>
    </source>
</evidence>
<gene>
    <name evidence="2" type="ORF">P280DRAFT_206643</name>
</gene>
<name>A0A6A6RIT8_9PLEO</name>
<evidence type="ECO:0000259" key="1">
    <source>
        <dbReference type="PROSITE" id="PS50206"/>
    </source>
</evidence>
<dbReference type="OrthoDB" id="8300214at2759"/>
<organism evidence="2 3">
    <name type="scientific">Massarina eburnea CBS 473.64</name>
    <dbReference type="NCBI Taxonomy" id="1395130"/>
    <lineage>
        <taxon>Eukaryota</taxon>
        <taxon>Fungi</taxon>
        <taxon>Dikarya</taxon>
        <taxon>Ascomycota</taxon>
        <taxon>Pezizomycotina</taxon>
        <taxon>Dothideomycetes</taxon>
        <taxon>Pleosporomycetidae</taxon>
        <taxon>Pleosporales</taxon>
        <taxon>Massarineae</taxon>
        <taxon>Massarinaceae</taxon>
        <taxon>Massarina</taxon>
    </lineage>
</organism>
<dbReference type="Gene3D" id="3.40.250.10">
    <property type="entry name" value="Rhodanese-like domain"/>
    <property type="match status" value="1"/>
</dbReference>
<sequence length="132" mass="14712">MSEPPKANWWDAFPAPRNTAALLPRETALSSLSSGKLLLVDVRRTDFEGGTIKGSLNLPAHSFYLGRAVLHDLCKRAGITQVAFYCDYLADKGEVEMQSLTLVGGIKGWVKAGEEYTTNMHGFEPEYWKQFE</sequence>
<dbReference type="AlphaFoldDB" id="A0A6A6RIT8"/>
<dbReference type="InterPro" id="IPR036873">
    <property type="entry name" value="Rhodanese-like_dom_sf"/>
</dbReference>
<accession>A0A6A6RIT8</accession>
<evidence type="ECO:0000313" key="2">
    <source>
        <dbReference type="EMBL" id="KAF2634943.1"/>
    </source>
</evidence>
<protein>
    <recommendedName>
        <fullName evidence="1">Rhodanese domain-containing protein</fullName>
    </recommendedName>
</protein>
<reference evidence="2" key="1">
    <citation type="journal article" date="2020" name="Stud. Mycol.">
        <title>101 Dothideomycetes genomes: a test case for predicting lifestyles and emergence of pathogens.</title>
        <authorList>
            <person name="Haridas S."/>
            <person name="Albert R."/>
            <person name="Binder M."/>
            <person name="Bloem J."/>
            <person name="Labutti K."/>
            <person name="Salamov A."/>
            <person name="Andreopoulos B."/>
            <person name="Baker S."/>
            <person name="Barry K."/>
            <person name="Bills G."/>
            <person name="Bluhm B."/>
            <person name="Cannon C."/>
            <person name="Castanera R."/>
            <person name="Culley D."/>
            <person name="Daum C."/>
            <person name="Ezra D."/>
            <person name="Gonzalez J."/>
            <person name="Henrissat B."/>
            <person name="Kuo A."/>
            <person name="Liang C."/>
            <person name="Lipzen A."/>
            <person name="Lutzoni F."/>
            <person name="Magnuson J."/>
            <person name="Mondo S."/>
            <person name="Nolan M."/>
            <person name="Ohm R."/>
            <person name="Pangilinan J."/>
            <person name="Park H.-J."/>
            <person name="Ramirez L."/>
            <person name="Alfaro M."/>
            <person name="Sun H."/>
            <person name="Tritt A."/>
            <person name="Yoshinaga Y."/>
            <person name="Zwiers L.-H."/>
            <person name="Turgeon B."/>
            <person name="Goodwin S."/>
            <person name="Spatafora J."/>
            <person name="Crous P."/>
            <person name="Grigoriev I."/>
        </authorList>
    </citation>
    <scope>NUCLEOTIDE SEQUENCE</scope>
    <source>
        <strain evidence="2">CBS 473.64</strain>
    </source>
</reference>
<dbReference type="PROSITE" id="PS50206">
    <property type="entry name" value="RHODANESE_3"/>
    <property type="match status" value="1"/>
</dbReference>
<dbReference type="Proteomes" id="UP000799753">
    <property type="component" value="Unassembled WGS sequence"/>
</dbReference>
<proteinExistence type="predicted"/>
<dbReference type="EMBL" id="MU006812">
    <property type="protein sequence ID" value="KAF2634943.1"/>
    <property type="molecule type" value="Genomic_DNA"/>
</dbReference>
<keyword evidence="3" id="KW-1185">Reference proteome</keyword>
<dbReference type="InterPro" id="IPR001763">
    <property type="entry name" value="Rhodanese-like_dom"/>
</dbReference>
<feature type="domain" description="Rhodanese" evidence="1">
    <location>
        <begin position="33"/>
        <end position="118"/>
    </location>
</feature>
<dbReference type="SUPFAM" id="SSF52821">
    <property type="entry name" value="Rhodanese/Cell cycle control phosphatase"/>
    <property type="match status" value="1"/>
</dbReference>